<evidence type="ECO:0000256" key="1">
    <source>
        <dbReference type="ARBA" id="ARBA00004752"/>
    </source>
</evidence>
<accession>A0A2H3NPX8</accession>
<organism evidence="5 6">
    <name type="scientific">Longimonas halophila</name>
    <dbReference type="NCBI Taxonomy" id="1469170"/>
    <lineage>
        <taxon>Bacteria</taxon>
        <taxon>Pseudomonadati</taxon>
        <taxon>Rhodothermota</taxon>
        <taxon>Rhodothermia</taxon>
        <taxon>Rhodothermales</taxon>
        <taxon>Salisaetaceae</taxon>
        <taxon>Longimonas</taxon>
    </lineage>
</organism>
<dbReference type="AlphaFoldDB" id="A0A2H3NPX8"/>
<keyword evidence="2" id="KW-0328">Glycosyltransferase</keyword>
<evidence type="ECO:0000256" key="2">
    <source>
        <dbReference type="ARBA" id="ARBA00022676"/>
    </source>
</evidence>
<sequence>MGSDLSIIESFTQHPAAQRVGAWGQAMAEWIRSAPPWTRALMLTCALSVPLVLLIRAELRTSYLQSTLLSRYASGLTYQVDDGPSPSIRFPTTGPFNERLGYVALPAFIDSLTQSGRFAIARQARVSDRFATHMDIGLAPPYVPKQQAGLDVLDRTATPLASARYPQRVYAAPDSIPRLARETLLFIENRALLGTAPPRKNPAIEWRRFAYASGRQLSDALGLTEGGPGGSTLATQLDKVRNSPGGQTAGPVDKLRQMASASVQSYLHGPETIEARRRLVAEYLNLLPLAAIAGHGEVNGIGDGLWAWYNTDLDTVNRHLRAADTTATPSDAQARAYRQVLQLILSTRSPSRFFQSDAGHEALTELADAYLPVLAEAGIISPDMRDAALANRPERRTRAVAPATESFIARKAANATRIQLLRELAVPSLPALDRLDLTAHTHYDASAQRAVAGLLERLQDPAFVREAGLAGPRMLDRGDPASVEYAVVLYERQPDANVVRLQADTFDGPFDINRGSKLELGSTAKLRTLVTYLELIDELYTEHAGRPADSLRAVPVANNDALTRWALGELQRNPALSRRDLLEAAMNRRYSASPYERFFTGGGQHRFSNFNASSDSLRPTVTAAFQQSINLPFIRMMRDIVNYHTARLPGQPGAMLGDPSDERREDYLERFADQEGSYFLNRFYAAYPDTPNRDVFTVLAERHPERPAQRLAWAYRAIDPSAPADEVIDFLRRYARDGEGLADDQLAAAVRRAETTDLSWQDRGYLAGIHPLELWLAHYLRQNPESTRTEMLRASADVRQEVYQWLFQRRTGAQDTRIRTILEQEAFVGIHKRWARLGYPFERLIPTYATSIGSSADRPDALTELVGILLRDGVRASTKRIETLHFGADTPFETRLTATPAAPDTVLNADVAAVAREAMVDVVERGTAVRARGAFADSTGTPLVMGGKTGTGDNRIRTPLRGGGRTNIALNRTSTFVFFAGDRFFGTVTAYAPGPGADAYGFTSSLPAQVLTLMGPELTSLVHAPDGP</sequence>
<protein>
    <submittedName>
        <fullName evidence="5">Glycosyl transferase family 51</fullName>
    </submittedName>
</protein>
<dbReference type="PANTHER" id="PTHR32282:SF24">
    <property type="entry name" value="GLYCOSYL TRANSFERASE FAMILY 51 DOMAIN-CONTAINING PROTEIN"/>
    <property type="match status" value="1"/>
</dbReference>
<dbReference type="Gene3D" id="3.40.710.10">
    <property type="entry name" value="DD-peptidase/beta-lactamase superfamily"/>
    <property type="match status" value="1"/>
</dbReference>
<gene>
    <name evidence="5" type="ORF">CRI93_03875</name>
</gene>
<dbReference type="InterPro" id="IPR036950">
    <property type="entry name" value="PBP_transglycosylase"/>
</dbReference>
<dbReference type="Pfam" id="PF00912">
    <property type="entry name" value="Transgly"/>
    <property type="match status" value="1"/>
</dbReference>
<feature type="domain" description="Glycosyl transferase family 51" evidence="4">
    <location>
        <begin position="164"/>
        <end position="319"/>
    </location>
</feature>
<comment type="caution">
    <text evidence="5">The sequence shown here is derived from an EMBL/GenBank/DDBJ whole genome shotgun (WGS) entry which is preliminary data.</text>
</comment>
<keyword evidence="3 5" id="KW-0808">Transferase</keyword>
<name>A0A2H3NPX8_9BACT</name>
<dbReference type="InterPro" id="IPR012338">
    <property type="entry name" value="Beta-lactam/transpept-like"/>
</dbReference>
<dbReference type="RefSeq" id="WP_098061291.1">
    <property type="nucleotide sequence ID" value="NZ_PDEP01000002.1"/>
</dbReference>
<dbReference type="GO" id="GO:0030288">
    <property type="term" value="C:outer membrane-bounded periplasmic space"/>
    <property type="evidence" value="ECO:0007669"/>
    <property type="project" value="TreeGrafter"/>
</dbReference>
<evidence type="ECO:0000259" key="4">
    <source>
        <dbReference type="Pfam" id="PF00912"/>
    </source>
</evidence>
<dbReference type="SUPFAM" id="SSF56601">
    <property type="entry name" value="beta-lactamase/transpeptidase-like"/>
    <property type="match status" value="1"/>
</dbReference>
<evidence type="ECO:0000313" key="5">
    <source>
        <dbReference type="EMBL" id="PEN08895.1"/>
    </source>
</evidence>
<dbReference type="Gene3D" id="1.10.3810.10">
    <property type="entry name" value="Biosynthetic peptidoglycan transglycosylase-like"/>
    <property type="match status" value="1"/>
</dbReference>
<dbReference type="InterPro" id="IPR050396">
    <property type="entry name" value="Glycosyltr_51/Transpeptidase"/>
</dbReference>
<dbReference type="InterPro" id="IPR001264">
    <property type="entry name" value="Glyco_trans_51"/>
</dbReference>
<dbReference type="PANTHER" id="PTHR32282">
    <property type="entry name" value="BINDING PROTEIN TRANSPEPTIDASE, PUTATIVE-RELATED"/>
    <property type="match status" value="1"/>
</dbReference>
<dbReference type="GO" id="GO:0008955">
    <property type="term" value="F:peptidoglycan glycosyltransferase activity"/>
    <property type="evidence" value="ECO:0007669"/>
    <property type="project" value="TreeGrafter"/>
</dbReference>
<keyword evidence="6" id="KW-1185">Reference proteome</keyword>
<proteinExistence type="predicted"/>
<dbReference type="GO" id="GO:0009252">
    <property type="term" value="P:peptidoglycan biosynthetic process"/>
    <property type="evidence" value="ECO:0007669"/>
    <property type="project" value="TreeGrafter"/>
</dbReference>
<reference evidence="5 6" key="1">
    <citation type="submission" date="2017-10" db="EMBL/GenBank/DDBJ databases">
        <title>Draft genome of Longimonas halophila.</title>
        <authorList>
            <person name="Goh K.M."/>
            <person name="Shamsir M.S."/>
            <person name="Lim S.W."/>
        </authorList>
    </citation>
    <scope>NUCLEOTIDE SEQUENCE [LARGE SCALE GENOMIC DNA]</scope>
    <source>
        <strain evidence="5 6">KCTC 42399</strain>
    </source>
</reference>
<comment type="pathway">
    <text evidence="1">Cell wall biogenesis; peptidoglycan biosynthesis.</text>
</comment>
<dbReference type="OrthoDB" id="8552189at2"/>
<dbReference type="EMBL" id="PDEP01000002">
    <property type="protein sequence ID" value="PEN08895.1"/>
    <property type="molecule type" value="Genomic_DNA"/>
</dbReference>
<evidence type="ECO:0000256" key="3">
    <source>
        <dbReference type="ARBA" id="ARBA00022679"/>
    </source>
</evidence>
<dbReference type="Proteomes" id="UP000221024">
    <property type="component" value="Unassembled WGS sequence"/>
</dbReference>
<evidence type="ECO:0000313" key="6">
    <source>
        <dbReference type="Proteomes" id="UP000221024"/>
    </source>
</evidence>